<evidence type="ECO:0000313" key="1">
    <source>
        <dbReference type="EMBL" id="PCH43240.1"/>
    </source>
</evidence>
<dbReference type="OMA" id="GAHEITH"/>
<proteinExistence type="predicted"/>
<organism evidence="1 2">
    <name type="scientific">Wolfiporia cocos (strain MD-104)</name>
    <name type="common">Brown rot fungus</name>
    <dbReference type="NCBI Taxonomy" id="742152"/>
    <lineage>
        <taxon>Eukaryota</taxon>
        <taxon>Fungi</taxon>
        <taxon>Dikarya</taxon>
        <taxon>Basidiomycota</taxon>
        <taxon>Agaricomycotina</taxon>
        <taxon>Agaricomycetes</taxon>
        <taxon>Polyporales</taxon>
        <taxon>Phaeolaceae</taxon>
        <taxon>Wolfiporia</taxon>
    </lineage>
</organism>
<sequence>MINIAIGTNLALTISQLLQAEGQKVDVLIMLDGAPTLFHRPYFREYTKRRLTEGTLRDDIIDVVGDMSTSGSLDGAHEITHQFADHFKESKTGGSGPKWVARFCKAYAAHVLMGVRASKEVLKREEDGTLKDLAWPTARTVLVSATNGVAVQPYAVGASKYFDLEAWAPHIELHELPGTHFGLLNPDSGLAEVINGVLQ</sequence>
<dbReference type="Gene3D" id="3.40.50.1820">
    <property type="entry name" value="alpha/beta hydrolase"/>
    <property type="match status" value="1"/>
</dbReference>
<keyword evidence="2" id="KW-1185">Reference proteome</keyword>
<dbReference type="AlphaFoldDB" id="A0A2H3JM20"/>
<dbReference type="SUPFAM" id="SSF53474">
    <property type="entry name" value="alpha/beta-Hydrolases"/>
    <property type="match status" value="1"/>
</dbReference>
<dbReference type="InterPro" id="IPR029058">
    <property type="entry name" value="AB_hydrolase_fold"/>
</dbReference>
<dbReference type="STRING" id="742152.A0A2H3JM20"/>
<gene>
    <name evidence="1" type="ORF">WOLCODRAFT_74423</name>
</gene>
<evidence type="ECO:0000313" key="2">
    <source>
        <dbReference type="Proteomes" id="UP000218811"/>
    </source>
</evidence>
<reference evidence="1 2" key="1">
    <citation type="journal article" date="2012" name="Science">
        <title>The Paleozoic origin of enzymatic lignin decomposition reconstructed from 31 fungal genomes.</title>
        <authorList>
            <person name="Floudas D."/>
            <person name="Binder M."/>
            <person name="Riley R."/>
            <person name="Barry K."/>
            <person name="Blanchette R.A."/>
            <person name="Henrissat B."/>
            <person name="Martinez A.T."/>
            <person name="Otillar R."/>
            <person name="Spatafora J.W."/>
            <person name="Yadav J.S."/>
            <person name="Aerts A."/>
            <person name="Benoit I."/>
            <person name="Boyd A."/>
            <person name="Carlson A."/>
            <person name="Copeland A."/>
            <person name="Coutinho P.M."/>
            <person name="de Vries R.P."/>
            <person name="Ferreira P."/>
            <person name="Findley K."/>
            <person name="Foster B."/>
            <person name="Gaskell J."/>
            <person name="Glotzer D."/>
            <person name="Gorecki P."/>
            <person name="Heitman J."/>
            <person name="Hesse C."/>
            <person name="Hori C."/>
            <person name="Igarashi K."/>
            <person name="Jurgens J.A."/>
            <person name="Kallen N."/>
            <person name="Kersten P."/>
            <person name="Kohler A."/>
            <person name="Kuees U."/>
            <person name="Kumar T.K.A."/>
            <person name="Kuo A."/>
            <person name="LaButti K."/>
            <person name="Larrondo L.F."/>
            <person name="Lindquist E."/>
            <person name="Ling A."/>
            <person name="Lombard V."/>
            <person name="Lucas S."/>
            <person name="Lundell T."/>
            <person name="Martin R."/>
            <person name="McLaughlin D.J."/>
            <person name="Morgenstern I."/>
            <person name="Morin E."/>
            <person name="Murat C."/>
            <person name="Nagy L.G."/>
            <person name="Nolan M."/>
            <person name="Ohm R.A."/>
            <person name="Patyshakuliyeva A."/>
            <person name="Rokas A."/>
            <person name="Ruiz-Duenas F.J."/>
            <person name="Sabat G."/>
            <person name="Salamov A."/>
            <person name="Samejima M."/>
            <person name="Schmutz J."/>
            <person name="Slot J.C."/>
            <person name="St John F."/>
            <person name="Stenlid J."/>
            <person name="Sun H."/>
            <person name="Sun S."/>
            <person name="Syed K."/>
            <person name="Tsang A."/>
            <person name="Wiebenga A."/>
            <person name="Young D."/>
            <person name="Pisabarro A."/>
            <person name="Eastwood D.C."/>
            <person name="Martin F."/>
            <person name="Cullen D."/>
            <person name="Grigoriev I.V."/>
            <person name="Hibbett D.S."/>
        </authorList>
    </citation>
    <scope>NUCLEOTIDE SEQUENCE [LARGE SCALE GENOMIC DNA]</scope>
    <source>
        <strain evidence="1 2">MD-104</strain>
    </source>
</reference>
<accession>A0A2H3JM20</accession>
<name>A0A2H3JM20_WOLCO</name>
<dbReference type="OrthoDB" id="3243728at2759"/>
<dbReference type="Proteomes" id="UP000218811">
    <property type="component" value="Unassembled WGS sequence"/>
</dbReference>
<protein>
    <submittedName>
        <fullName evidence="1">Uncharacterized protein</fullName>
    </submittedName>
</protein>
<dbReference type="EMBL" id="KB468135">
    <property type="protein sequence ID" value="PCH43240.1"/>
    <property type="molecule type" value="Genomic_DNA"/>
</dbReference>